<organism evidence="2">
    <name type="scientific">marine sediment metagenome</name>
    <dbReference type="NCBI Taxonomy" id="412755"/>
    <lineage>
        <taxon>unclassified sequences</taxon>
        <taxon>metagenomes</taxon>
        <taxon>ecological metagenomes</taxon>
    </lineage>
</organism>
<feature type="transmembrane region" description="Helical" evidence="1">
    <location>
        <begin position="20"/>
        <end position="45"/>
    </location>
</feature>
<evidence type="ECO:0000256" key="1">
    <source>
        <dbReference type="SAM" id="Phobius"/>
    </source>
</evidence>
<keyword evidence="1" id="KW-0472">Membrane</keyword>
<protein>
    <submittedName>
        <fullName evidence="2">Uncharacterized protein</fullName>
    </submittedName>
</protein>
<comment type="caution">
    <text evidence="2">The sequence shown here is derived from an EMBL/GenBank/DDBJ whole genome shotgun (WGS) entry which is preliminary data.</text>
</comment>
<keyword evidence="1" id="KW-0812">Transmembrane</keyword>
<evidence type="ECO:0000313" key="2">
    <source>
        <dbReference type="EMBL" id="GAJ17852.1"/>
    </source>
</evidence>
<dbReference type="AlphaFoldDB" id="X1VHF6"/>
<gene>
    <name evidence="2" type="ORF">S12H4_62324</name>
</gene>
<accession>X1VHF6</accession>
<name>X1VHF6_9ZZZZ</name>
<feature type="transmembrane region" description="Helical" evidence="1">
    <location>
        <begin position="57"/>
        <end position="78"/>
    </location>
</feature>
<keyword evidence="1" id="KW-1133">Transmembrane helix</keyword>
<proteinExistence type="predicted"/>
<reference evidence="2" key="1">
    <citation type="journal article" date="2014" name="Front. Microbiol.">
        <title>High frequency of phylogenetically diverse reductive dehalogenase-homologous genes in deep subseafloor sedimentary metagenomes.</title>
        <authorList>
            <person name="Kawai M."/>
            <person name="Futagami T."/>
            <person name="Toyoda A."/>
            <person name="Takaki Y."/>
            <person name="Nishi S."/>
            <person name="Hori S."/>
            <person name="Arai W."/>
            <person name="Tsubouchi T."/>
            <person name="Morono Y."/>
            <person name="Uchiyama I."/>
            <person name="Ito T."/>
            <person name="Fujiyama A."/>
            <person name="Inagaki F."/>
            <person name="Takami H."/>
        </authorList>
    </citation>
    <scope>NUCLEOTIDE SEQUENCE</scope>
    <source>
        <strain evidence="2">Expedition CK06-06</strain>
    </source>
</reference>
<dbReference type="EMBL" id="BARW01041758">
    <property type="protein sequence ID" value="GAJ17852.1"/>
    <property type="molecule type" value="Genomic_DNA"/>
</dbReference>
<feature type="non-terminal residue" evidence="2">
    <location>
        <position position="1"/>
    </location>
</feature>
<sequence length="82" mass="8745">PTSFRTGTWGCFDGLLYGPILIGVAFLITLVTIPLGIYSIVTGIAAIREPHARGKTLVAAGIVLGILEIVAVTGYWLWLFSL</sequence>